<organism evidence="1">
    <name type="scientific">viral metagenome</name>
    <dbReference type="NCBI Taxonomy" id="1070528"/>
    <lineage>
        <taxon>unclassified sequences</taxon>
        <taxon>metagenomes</taxon>
        <taxon>organismal metagenomes</taxon>
    </lineage>
</organism>
<dbReference type="InterPro" id="IPR029063">
    <property type="entry name" value="SAM-dependent_MTases_sf"/>
</dbReference>
<accession>A0A6C0LWG4</accession>
<reference evidence="1" key="1">
    <citation type="journal article" date="2020" name="Nature">
        <title>Giant virus diversity and host interactions through global metagenomics.</title>
        <authorList>
            <person name="Schulz F."/>
            <person name="Roux S."/>
            <person name="Paez-Espino D."/>
            <person name="Jungbluth S."/>
            <person name="Walsh D.A."/>
            <person name="Denef V.J."/>
            <person name="McMahon K.D."/>
            <person name="Konstantinidis K.T."/>
            <person name="Eloe-Fadrosh E.A."/>
            <person name="Kyrpides N.C."/>
            <person name="Woyke T."/>
        </authorList>
    </citation>
    <scope>NUCLEOTIDE SEQUENCE</scope>
    <source>
        <strain evidence="1">GVMAG-S-1017244-22</strain>
    </source>
</reference>
<protein>
    <recommendedName>
        <fullName evidence="2">Methyltransferase</fullName>
    </recommendedName>
</protein>
<evidence type="ECO:0008006" key="2">
    <source>
        <dbReference type="Google" id="ProtNLM"/>
    </source>
</evidence>
<dbReference type="EMBL" id="MN740582">
    <property type="protein sequence ID" value="QHU34967.1"/>
    <property type="molecule type" value="Genomic_DNA"/>
</dbReference>
<dbReference type="Gene3D" id="3.40.50.150">
    <property type="entry name" value="Vaccinia Virus protein VP39"/>
    <property type="match status" value="1"/>
</dbReference>
<sequence length="199" mass="23569">MEKYLYTQNWFLVSELKKNLNKLNKFVDRTNDINILEIGSYEGLSSVFFADNFLEREMSSLTCVDPFLRISNNDHAEYLKNNQEKNFDINITRCDNSEKIKVFKITSDEFFANNRKKFNLIYIDGCHEPEFISRDIENGFKCLEENGIMWMNDYGKSIIAVKKEMNKFLIKHRGEYETIHQGYQLAIQKNKIEKEETPA</sequence>
<dbReference type="AlphaFoldDB" id="A0A6C0LWG4"/>
<name>A0A6C0LWG4_9ZZZZ</name>
<evidence type="ECO:0000313" key="1">
    <source>
        <dbReference type="EMBL" id="QHU34967.1"/>
    </source>
</evidence>
<dbReference type="SUPFAM" id="SSF53335">
    <property type="entry name" value="S-adenosyl-L-methionine-dependent methyltransferases"/>
    <property type="match status" value="1"/>
</dbReference>
<dbReference type="Pfam" id="PF13578">
    <property type="entry name" value="Methyltransf_24"/>
    <property type="match status" value="1"/>
</dbReference>
<proteinExistence type="predicted"/>